<dbReference type="RefSeq" id="XP_028489940.1">
    <property type="nucleotide sequence ID" value="XM_028633767.1"/>
</dbReference>
<dbReference type="VEuPathDB" id="FungiDB:C8Q69DRAFT_54111"/>
<evidence type="ECO:0000256" key="1">
    <source>
        <dbReference type="SAM" id="MobiDB-lite"/>
    </source>
</evidence>
<feature type="transmembrane region" description="Helical" evidence="2">
    <location>
        <begin position="49"/>
        <end position="66"/>
    </location>
</feature>
<evidence type="ECO:0000256" key="2">
    <source>
        <dbReference type="SAM" id="Phobius"/>
    </source>
</evidence>
<feature type="compositionally biased region" description="Low complexity" evidence="1">
    <location>
        <begin position="1"/>
        <end position="18"/>
    </location>
</feature>
<evidence type="ECO:0000313" key="3">
    <source>
        <dbReference type="EMBL" id="RWR00296.1"/>
    </source>
</evidence>
<keyword evidence="4" id="KW-1185">Reference proteome</keyword>
<name>A0A443I8K2_BYSSP</name>
<organism evidence="3 4">
    <name type="scientific">Byssochlamys spectabilis</name>
    <name type="common">Paecilomyces variotii</name>
    <dbReference type="NCBI Taxonomy" id="264951"/>
    <lineage>
        <taxon>Eukaryota</taxon>
        <taxon>Fungi</taxon>
        <taxon>Dikarya</taxon>
        <taxon>Ascomycota</taxon>
        <taxon>Pezizomycotina</taxon>
        <taxon>Eurotiomycetes</taxon>
        <taxon>Eurotiomycetidae</taxon>
        <taxon>Eurotiales</taxon>
        <taxon>Thermoascaceae</taxon>
        <taxon>Paecilomyces</taxon>
    </lineage>
</organism>
<dbReference type="Pfam" id="PF08058">
    <property type="entry name" value="NPCC"/>
    <property type="match status" value="1"/>
</dbReference>
<keyword evidence="2" id="KW-0812">Transmembrane</keyword>
<dbReference type="STRING" id="264951.A0A443I8K2"/>
<dbReference type="GO" id="GO:0006606">
    <property type="term" value="P:protein import into nucleus"/>
    <property type="evidence" value="ECO:0007669"/>
    <property type="project" value="TreeGrafter"/>
</dbReference>
<dbReference type="AlphaFoldDB" id="A0A443I8K2"/>
<accession>A0A443I8K2</accession>
<dbReference type="Proteomes" id="UP000283841">
    <property type="component" value="Unassembled WGS sequence"/>
</dbReference>
<dbReference type="GO" id="GO:0005640">
    <property type="term" value="C:nuclear outer membrane"/>
    <property type="evidence" value="ECO:0007669"/>
    <property type="project" value="TreeGrafter"/>
</dbReference>
<dbReference type="PANTHER" id="PTHR28003">
    <property type="entry name" value="NUCLEOPORIN POM34"/>
    <property type="match status" value="1"/>
</dbReference>
<protein>
    <submittedName>
        <fullName evidence="3">Nuclear pore complex component-domain-containing protein</fullName>
    </submittedName>
</protein>
<keyword evidence="2" id="KW-1133">Transmembrane helix</keyword>
<dbReference type="EMBL" id="RCNU01000001">
    <property type="protein sequence ID" value="RWR00296.1"/>
    <property type="molecule type" value="Genomic_DNA"/>
</dbReference>
<dbReference type="InterPro" id="IPR012578">
    <property type="entry name" value="Nucl_pore_cmplx"/>
</dbReference>
<evidence type="ECO:0000313" key="4">
    <source>
        <dbReference type="Proteomes" id="UP000283841"/>
    </source>
</evidence>
<comment type="caution">
    <text evidence="3">The sequence shown here is derived from an EMBL/GenBank/DDBJ whole genome shotgun (WGS) entry which is preliminary data.</text>
</comment>
<dbReference type="GO" id="GO:0030474">
    <property type="term" value="P:spindle pole body duplication"/>
    <property type="evidence" value="ECO:0007669"/>
    <property type="project" value="TreeGrafter"/>
</dbReference>
<keyword evidence="2" id="KW-0472">Membrane</keyword>
<dbReference type="GO" id="GO:0070762">
    <property type="term" value="C:nuclear pore transmembrane ring"/>
    <property type="evidence" value="ECO:0007669"/>
    <property type="project" value="TreeGrafter"/>
</dbReference>
<dbReference type="PANTHER" id="PTHR28003:SF1">
    <property type="entry name" value="NUCLEOPORIN POM34"/>
    <property type="match status" value="1"/>
</dbReference>
<dbReference type="GeneID" id="39603044"/>
<gene>
    <name evidence="3" type="ORF">C8Q69DRAFT_54111</name>
</gene>
<feature type="compositionally biased region" description="Polar residues" evidence="1">
    <location>
        <begin position="152"/>
        <end position="176"/>
    </location>
</feature>
<reference evidence="3 4" key="1">
    <citation type="journal article" date="2018" name="Front. Microbiol.">
        <title>Genomic and genetic insights into a cosmopolitan fungus, Paecilomyces variotii (Eurotiales).</title>
        <authorList>
            <person name="Urquhart A.S."/>
            <person name="Mondo S.J."/>
            <person name="Makela M.R."/>
            <person name="Hane J.K."/>
            <person name="Wiebenga A."/>
            <person name="He G."/>
            <person name="Mihaltcheva S."/>
            <person name="Pangilinan J."/>
            <person name="Lipzen A."/>
            <person name="Barry K."/>
            <person name="de Vries R.P."/>
            <person name="Grigoriev I.V."/>
            <person name="Idnurm A."/>
        </authorList>
    </citation>
    <scope>NUCLEOTIDE SEQUENCE [LARGE SCALE GENOMIC DNA]</scope>
    <source>
        <strain evidence="3 4">CBS 101075</strain>
    </source>
</reference>
<sequence>MASSPFPSTPKATPATPSQEPGKWRHPRLDEIVRRQNAATFSDRNLKKLLWNGAALLATAFIGDSFRSYAFRLQKLLSLQTYPEISLLVLRLFFVMNILIALYPLFGPKDDLSDIPLTPTQRALLGLDPTATPPATAGTEYVTPPRYRLSAGSRQASPASRSTSPLSANGTVSGRNSTGPSFSPTPSPLFQKAVTNGSRENGRRSSIGSSSSLGSSSLFGDSTFSRAPATPSPVERKRSSLGVSNKWLYEKSRRLSAGSGVL</sequence>
<feature type="region of interest" description="Disordered" evidence="1">
    <location>
        <begin position="1"/>
        <end position="25"/>
    </location>
</feature>
<feature type="transmembrane region" description="Helical" evidence="2">
    <location>
        <begin position="87"/>
        <end position="106"/>
    </location>
</feature>
<feature type="compositionally biased region" description="Low complexity" evidence="1">
    <location>
        <begin position="204"/>
        <end position="226"/>
    </location>
</feature>
<proteinExistence type="predicted"/>
<feature type="region of interest" description="Disordered" evidence="1">
    <location>
        <begin position="125"/>
        <end position="245"/>
    </location>
</feature>